<dbReference type="Proteomes" id="UP000275385">
    <property type="component" value="Unassembled WGS sequence"/>
</dbReference>
<evidence type="ECO:0008006" key="4">
    <source>
        <dbReference type="Google" id="ProtNLM"/>
    </source>
</evidence>
<proteinExistence type="predicted"/>
<evidence type="ECO:0000256" key="1">
    <source>
        <dbReference type="SAM" id="MobiDB-lite"/>
    </source>
</evidence>
<feature type="region of interest" description="Disordered" evidence="1">
    <location>
        <begin position="277"/>
        <end position="304"/>
    </location>
</feature>
<feature type="compositionally biased region" description="Low complexity" evidence="1">
    <location>
        <begin position="201"/>
        <end position="215"/>
    </location>
</feature>
<dbReference type="PANTHER" id="PTHR28062:SF1">
    <property type="entry name" value="TRANSMEMBRANE PROTEIN"/>
    <property type="match status" value="1"/>
</dbReference>
<dbReference type="EMBL" id="QVQW01000008">
    <property type="protein sequence ID" value="RKU47625.1"/>
    <property type="molecule type" value="Genomic_DNA"/>
</dbReference>
<dbReference type="InterPro" id="IPR018786">
    <property type="entry name" value="Mit_KHE1"/>
</dbReference>
<dbReference type="GO" id="GO:0006813">
    <property type="term" value="P:potassium ion transport"/>
    <property type="evidence" value="ECO:0007669"/>
    <property type="project" value="TreeGrafter"/>
</dbReference>
<dbReference type="STRING" id="177199.A0A420YIF0"/>
<evidence type="ECO:0000313" key="3">
    <source>
        <dbReference type="Proteomes" id="UP000275385"/>
    </source>
</evidence>
<dbReference type="GO" id="GO:0005743">
    <property type="term" value="C:mitochondrial inner membrane"/>
    <property type="evidence" value="ECO:0007669"/>
    <property type="project" value="TreeGrafter"/>
</dbReference>
<dbReference type="GO" id="GO:1902600">
    <property type="term" value="P:proton transmembrane transport"/>
    <property type="evidence" value="ECO:0007669"/>
    <property type="project" value="TreeGrafter"/>
</dbReference>
<reference evidence="2 3" key="1">
    <citation type="submission" date="2018-08" db="EMBL/GenBank/DDBJ databases">
        <title>Draft genome of the lignicolous fungus Coniochaeta pulveracea.</title>
        <authorList>
            <person name="Borstlap C.J."/>
            <person name="De Witt R.N."/>
            <person name="Botha A."/>
            <person name="Volschenk H."/>
        </authorList>
    </citation>
    <scope>NUCLEOTIDE SEQUENCE [LARGE SCALE GENOMIC DNA]</scope>
    <source>
        <strain evidence="2 3">CAB683</strain>
    </source>
</reference>
<feature type="region of interest" description="Disordered" evidence="1">
    <location>
        <begin position="200"/>
        <end position="233"/>
    </location>
</feature>
<organism evidence="2 3">
    <name type="scientific">Coniochaeta pulveracea</name>
    <dbReference type="NCBI Taxonomy" id="177199"/>
    <lineage>
        <taxon>Eukaryota</taxon>
        <taxon>Fungi</taxon>
        <taxon>Dikarya</taxon>
        <taxon>Ascomycota</taxon>
        <taxon>Pezizomycotina</taxon>
        <taxon>Sordariomycetes</taxon>
        <taxon>Sordariomycetidae</taxon>
        <taxon>Coniochaetales</taxon>
        <taxon>Coniochaetaceae</taxon>
        <taxon>Coniochaeta</taxon>
    </lineage>
</organism>
<accession>A0A420YIF0</accession>
<dbReference type="OrthoDB" id="5562676at2759"/>
<sequence>MRLFLLPISTRRTLLYCQKLDVTAPGAKESLSERVQAKAAKTWAGWEAKESGWQKTVVNYGNKALRRIPYEEWGLKSVPPLSERLKREETKEASGMGKVEVVFPQSLIPKDRVSDVLRRLATEREALHRKRLIYCIVGMPISAPVALIPVVPNIPFFYLVYRAWSHWRAIAGGKHVQFLLKNNLLDLQPSPIVDAVYAGQEPPLESTPKPTTTPESDLAKEITPFPPPAIEPPYPDGETMLLTQENGKKMTQALDLPQLEVELERAIWQVETAIKKANEGVEAKRSEDMKEAEAVRDEEKKKAQ</sequence>
<comment type="caution">
    <text evidence="2">The sequence shown here is derived from an EMBL/GenBank/DDBJ whole genome shotgun (WGS) entry which is preliminary data.</text>
</comment>
<dbReference type="Pfam" id="PF10173">
    <property type="entry name" value="Mit_KHE1"/>
    <property type="match status" value="1"/>
</dbReference>
<name>A0A420YIF0_9PEZI</name>
<evidence type="ECO:0000313" key="2">
    <source>
        <dbReference type="EMBL" id="RKU47625.1"/>
    </source>
</evidence>
<feature type="compositionally biased region" description="Pro residues" evidence="1">
    <location>
        <begin position="224"/>
        <end position="233"/>
    </location>
</feature>
<keyword evidence="3" id="KW-1185">Reference proteome</keyword>
<dbReference type="AlphaFoldDB" id="A0A420YIF0"/>
<gene>
    <name evidence="2" type="ORF">DL546_008453</name>
</gene>
<protein>
    <recommendedName>
        <fullName evidence="4">Mitochondrial K+-H+ exchange-related-domain-containing protein</fullName>
    </recommendedName>
</protein>
<dbReference type="PANTHER" id="PTHR28062">
    <property type="entry name" value="K+-H+ EXCHANGE-LIKE PROTEIN"/>
    <property type="match status" value="1"/>
</dbReference>